<dbReference type="AlphaFoldDB" id="A0A0G1GIB7"/>
<reference evidence="2 3" key="1">
    <citation type="journal article" date="2015" name="Nature">
        <title>rRNA introns, odd ribosomes, and small enigmatic genomes across a large radiation of phyla.</title>
        <authorList>
            <person name="Brown C.T."/>
            <person name="Hug L.A."/>
            <person name="Thomas B.C."/>
            <person name="Sharon I."/>
            <person name="Castelle C.J."/>
            <person name="Singh A."/>
            <person name="Wilkins M.J."/>
            <person name="Williams K.H."/>
            <person name="Banfield J.F."/>
        </authorList>
    </citation>
    <scope>NUCLEOTIDE SEQUENCE [LARGE SCALE GENOMIC DNA]</scope>
</reference>
<dbReference type="EMBL" id="LCHN01000031">
    <property type="protein sequence ID" value="KKT34681.1"/>
    <property type="molecule type" value="Genomic_DNA"/>
</dbReference>
<proteinExistence type="predicted"/>
<protein>
    <submittedName>
        <fullName evidence="2">Uncharacterized protein</fullName>
    </submittedName>
</protein>
<name>A0A0G1GIB7_9BACT</name>
<sequence>MDLTLITLILVVLALFALNIKIHGFKAGFFTSLIFMASVVLIVVLKEKFGMIVYAVLAVLALVAVIFLPRN</sequence>
<gene>
    <name evidence="2" type="ORF">UW23_C0031G0005</name>
</gene>
<evidence type="ECO:0000256" key="1">
    <source>
        <dbReference type="SAM" id="Phobius"/>
    </source>
</evidence>
<keyword evidence="1" id="KW-0472">Membrane</keyword>
<keyword evidence="1" id="KW-1133">Transmembrane helix</keyword>
<evidence type="ECO:0000313" key="2">
    <source>
        <dbReference type="EMBL" id="KKT34681.1"/>
    </source>
</evidence>
<keyword evidence="1" id="KW-0812">Transmembrane</keyword>
<comment type="caution">
    <text evidence="2">The sequence shown here is derived from an EMBL/GenBank/DDBJ whole genome shotgun (WGS) entry which is preliminary data.</text>
</comment>
<feature type="transmembrane region" description="Helical" evidence="1">
    <location>
        <begin position="52"/>
        <end position="69"/>
    </location>
</feature>
<organism evidence="2 3">
    <name type="scientific">Candidatus Collierbacteria bacterium GW2011_GWA1_44_12</name>
    <dbReference type="NCBI Taxonomy" id="1618376"/>
    <lineage>
        <taxon>Bacteria</taxon>
        <taxon>Candidatus Collieribacteriota</taxon>
    </lineage>
</organism>
<evidence type="ECO:0000313" key="3">
    <source>
        <dbReference type="Proteomes" id="UP000034069"/>
    </source>
</evidence>
<feature type="transmembrane region" description="Helical" evidence="1">
    <location>
        <begin position="27"/>
        <end position="45"/>
    </location>
</feature>
<dbReference type="Proteomes" id="UP000034069">
    <property type="component" value="Unassembled WGS sequence"/>
</dbReference>
<accession>A0A0G1GIB7</accession>